<keyword evidence="14" id="KW-1185">Reference proteome</keyword>
<keyword evidence="3 11" id="KW-0004">4Fe-4S</keyword>
<feature type="binding site" evidence="11">
    <location>
        <position position="80"/>
    </location>
    <ligand>
        <name>[4Fe-4S] cluster</name>
        <dbReference type="ChEBI" id="CHEBI:49883"/>
    </ligand>
</feature>
<evidence type="ECO:0000256" key="4">
    <source>
        <dbReference type="ARBA" id="ARBA00022723"/>
    </source>
</evidence>
<dbReference type="AlphaFoldDB" id="A0A7W7QYZ2"/>
<dbReference type="EMBL" id="JACHJV010000001">
    <property type="protein sequence ID" value="MBB4922103.1"/>
    <property type="molecule type" value="Genomic_DNA"/>
</dbReference>
<evidence type="ECO:0000256" key="3">
    <source>
        <dbReference type="ARBA" id="ARBA00022485"/>
    </source>
</evidence>
<dbReference type="GO" id="GO:0045892">
    <property type="term" value="P:negative regulation of DNA-templated transcription"/>
    <property type="evidence" value="ECO:0007669"/>
    <property type="project" value="TreeGrafter"/>
</dbReference>
<keyword evidence="9 11" id="KW-1015">Disulfide bond</keyword>
<evidence type="ECO:0000313" key="14">
    <source>
        <dbReference type="Proteomes" id="UP000540506"/>
    </source>
</evidence>
<protein>
    <recommendedName>
        <fullName evidence="11">Transcriptional regulator WhiB</fullName>
    </recommendedName>
</protein>
<dbReference type="GO" id="GO:0046872">
    <property type="term" value="F:metal ion binding"/>
    <property type="evidence" value="ECO:0007669"/>
    <property type="project" value="UniProtKB-KW"/>
</dbReference>
<dbReference type="GO" id="GO:0005737">
    <property type="term" value="C:cytoplasm"/>
    <property type="evidence" value="ECO:0007669"/>
    <property type="project" value="UniProtKB-SubCell"/>
</dbReference>
<feature type="binding site" evidence="11">
    <location>
        <position position="77"/>
    </location>
    <ligand>
        <name>[4Fe-4S] cluster</name>
        <dbReference type="ChEBI" id="CHEBI:49883"/>
    </ligand>
</feature>
<evidence type="ECO:0000256" key="10">
    <source>
        <dbReference type="ARBA" id="ARBA00023163"/>
    </source>
</evidence>
<gene>
    <name evidence="11" type="primary">whiB</name>
    <name evidence="13" type="ORF">FHR34_001096</name>
</gene>
<comment type="caution">
    <text evidence="13">The sequence shown here is derived from an EMBL/GenBank/DDBJ whole genome shotgun (WGS) entry which is preliminary data.</text>
</comment>
<evidence type="ECO:0000256" key="11">
    <source>
        <dbReference type="HAMAP-Rule" id="MF_01479"/>
    </source>
</evidence>
<proteinExistence type="inferred from homology"/>
<comment type="subcellular location">
    <subcellularLocation>
        <location evidence="1 11">Cytoplasm</location>
    </subcellularLocation>
</comment>
<dbReference type="Pfam" id="PF02467">
    <property type="entry name" value="Whib"/>
    <property type="match status" value="1"/>
</dbReference>
<dbReference type="Proteomes" id="UP000540506">
    <property type="component" value="Unassembled WGS sequence"/>
</dbReference>
<comment type="cofactor">
    <cofactor evidence="11">
        <name>[4Fe-4S] cluster</name>
        <dbReference type="ChEBI" id="CHEBI:49883"/>
    </cofactor>
    <text evidence="11">Binds 1 [4Fe-4S] cluster per subunit. Following nitrosylation of the [4Fe-4S] cluster binds 1 [4Fe-8(NO)] cluster per subunit.</text>
</comment>
<keyword evidence="10 11" id="KW-0804">Transcription</keyword>
<keyword evidence="4 11" id="KW-0479">Metal-binding</keyword>
<dbReference type="InterPro" id="IPR034768">
    <property type="entry name" value="4FE4S_WBL"/>
</dbReference>
<keyword evidence="7 11" id="KW-0805">Transcription regulation</keyword>
<evidence type="ECO:0000256" key="1">
    <source>
        <dbReference type="ARBA" id="ARBA00004496"/>
    </source>
</evidence>
<dbReference type="GO" id="GO:0003677">
    <property type="term" value="F:DNA binding"/>
    <property type="evidence" value="ECO:0007669"/>
    <property type="project" value="UniProtKB-UniRule"/>
</dbReference>
<dbReference type="RefSeq" id="WP_184934333.1">
    <property type="nucleotide sequence ID" value="NZ_JACHJV010000001.1"/>
</dbReference>
<comment type="PTM">
    <text evidence="11">The Fe-S cluster can be nitrosylated by nitric oxide (NO).</text>
</comment>
<accession>A0A7W7QYZ2</accession>
<keyword evidence="5 11" id="KW-0408">Iron</keyword>
<name>A0A7W7QYZ2_KITKI</name>
<sequence>MSRSSVRHHGGGYQEGGYQGGYQGGDYLGGEAERATVGPACRFVDPELFFACGRSAAAEAGQVVDNGARVAAAKGVCRCCPVREACLRQAVVDGESDGIWGGFTPMERQVLRRQSGALLALGEGAARLVEGIMSAGVPLAERDRPAVVLLLLHQGWTEREIAAALRLPDAAVRSARTTGWRVLAYCRALGLALPSWVARGVRGLPSELG</sequence>
<comment type="function">
    <text evidence="11">Acts as a transcriptional regulator. Probably redox-responsive. The apo- but not holo-form probably binds DNA.</text>
</comment>
<evidence type="ECO:0000256" key="9">
    <source>
        <dbReference type="ARBA" id="ARBA00023157"/>
    </source>
</evidence>
<evidence type="ECO:0000256" key="5">
    <source>
        <dbReference type="ARBA" id="ARBA00023004"/>
    </source>
</evidence>
<evidence type="ECO:0000256" key="7">
    <source>
        <dbReference type="ARBA" id="ARBA00023015"/>
    </source>
</evidence>
<evidence type="ECO:0000259" key="12">
    <source>
        <dbReference type="PROSITE" id="PS51674"/>
    </source>
</evidence>
<dbReference type="GO" id="GO:0045454">
    <property type="term" value="P:cell redox homeostasis"/>
    <property type="evidence" value="ECO:0007669"/>
    <property type="project" value="TreeGrafter"/>
</dbReference>
<feature type="domain" description="4Fe-4S Wbl-type" evidence="12">
    <location>
        <begin position="40"/>
        <end position="110"/>
    </location>
</feature>
<keyword evidence="11" id="KW-0963">Cytoplasm</keyword>
<evidence type="ECO:0000313" key="13">
    <source>
        <dbReference type="EMBL" id="MBB4922103.1"/>
    </source>
</evidence>
<evidence type="ECO:0000256" key="6">
    <source>
        <dbReference type="ARBA" id="ARBA00023014"/>
    </source>
</evidence>
<organism evidence="13 14">
    <name type="scientific">Kitasatospora kifunensis</name>
    <name type="common">Streptomyces kifunensis</name>
    <dbReference type="NCBI Taxonomy" id="58351"/>
    <lineage>
        <taxon>Bacteria</taxon>
        <taxon>Bacillati</taxon>
        <taxon>Actinomycetota</taxon>
        <taxon>Actinomycetes</taxon>
        <taxon>Kitasatosporales</taxon>
        <taxon>Streptomycetaceae</taxon>
        <taxon>Kitasatospora</taxon>
    </lineage>
</organism>
<feature type="binding site" evidence="11">
    <location>
        <position position="86"/>
    </location>
    <ligand>
        <name>[4Fe-4S] cluster</name>
        <dbReference type="ChEBI" id="CHEBI:49883"/>
    </ligand>
</feature>
<dbReference type="GO" id="GO:0047134">
    <property type="term" value="F:protein-disulfide reductase [NAD(P)H] activity"/>
    <property type="evidence" value="ECO:0007669"/>
    <property type="project" value="TreeGrafter"/>
</dbReference>
<dbReference type="HAMAP" id="MF_01479">
    <property type="entry name" value="WhiB"/>
    <property type="match status" value="1"/>
</dbReference>
<evidence type="ECO:0000256" key="8">
    <source>
        <dbReference type="ARBA" id="ARBA00023125"/>
    </source>
</evidence>
<keyword evidence="8 11" id="KW-0238">DNA-binding</keyword>
<evidence type="ECO:0000256" key="2">
    <source>
        <dbReference type="ARBA" id="ARBA00006597"/>
    </source>
</evidence>
<dbReference type="GO" id="GO:0051539">
    <property type="term" value="F:4 iron, 4 sulfur cluster binding"/>
    <property type="evidence" value="ECO:0007669"/>
    <property type="project" value="UniProtKB-UniRule"/>
</dbReference>
<comment type="PTM">
    <text evidence="11">Upon Fe-S cluster removal intramolecular disulfide bonds are formed.</text>
</comment>
<keyword evidence="6 11" id="KW-0411">Iron-sulfur</keyword>
<dbReference type="PANTHER" id="PTHR38839">
    <property type="entry name" value="TRANSCRIPTIONAL REGULATOR WHID-RELATED"/>
    <property type="match status" value="1"/>
</dbReference>
<comment type="similarity">
    <text evidence="2 11">Belongs to the WhiB family.</text>
</comment>
<feature type="binding site" evidence="11">
    <location>
        <position position="41"/>
    </location>
    <ligand>
        <name>[4Fe-4S] cluster</name>
        <dbReference type="ChEBI" id="CHEBI:49883"/>
    </ligand>
</feature>
<dbReference type="InterPro" id="IPR003482">
    <property type="entry name" value="Whib"/>
</dbReference>
<reference evidence="13 14" key="1">
    <citation type="submission" date="2020-08" db="EMBL/GenBank/DDBJ databases">
        <title>Sequencing the genomes of 1000 actinobacteria strains.</title>
        <authorList>
            <person name="Klenk H.-P."/>
        </authorList>
    </citation>
    <scope>NUCLEOTIDE SEQUENCE [LARGE SCALE GENOMIC DNA]</scope>
    <source>
        <strain evidence="13 14">DSM 41654</strain>
    </source>
</reference>
<dbReference type="GO" id="GO:0035731">
    <property type="term" value="F:dinitrosyl-iron complex binding"/>
    <property type="evidence" value="ECO:0007669"/>
    <property type="project" value="UniProtKB-UniRule"/>
</dbReference>
<dbReference type="PROSITE" id="PS51674">
    <property type="entry name" value="4FE4S_WBL"/>
    <property type="match status" value="1"/>
</dbReference>